<dbReference type="Proteomes" id="UP000316852">
    <property type="component" value="Unassembled WGS sequence"/>
</dbReference>
<feature type="signal peptide" evidence="2">
    <location>
        <begin position="1"/>
        <end position="28"/>
    </location>
</feature>
<comment type="caution">
    <text evidence="3">The sequence shown here is derived from an EMBL/GenBank/DDBJ whole genome shotgun (WGS) entry which is preliminary data.</text>
</comment>
<feature type="compositionally biased region" description="Low complexity" evidence="1">
    <location>
        <begin position="438"/>
        <end position="451"/>
    </location>
</feature>
<sequence length="622" mass="65292">MVSISRAHRACFLILVSALALGGRTAHAQGFGAGLSSVFAPPYPSIWQTTNSLVTMAVTNTTGETVLADLQVSIYRGGVLVGSTPPIPHAYGAANAFYPTYQITDWTRMGFTGEVRKSVDGTGRLPDGTYTVCGDFTNVRTASGAVLNTVQACTNYLVFFPKPPTLVFPGNGSIVSIPQPVFQWTPVMSQVGRQVPHWFRLVEVLPGQTAPQAIEANRPIYESLFNDRSAFPYPLSAPMLTEGRRYAWRVQAVFAVPSSRANVKYYIGPSAGGGRLGGGGSVLTIGENDGRSEVYTFTWVSDPVRAAKLRDVRAGSTFAPDARVGSSGDTQDEPDGNGGATASSRTEEAGPGGNFADDLIRALVSLWRPGVAPTSAAARSGGAIRIQRLADDRLAQVPGNRAEPVDSMRAVPPQPAGGADASDAPAGEPSTPDVPTDAVPAGAAPVEAPPTTVAPTVQPSGVGPNWAKLHGTASLTGETYSRDGSGSPTRPDRSAKIVTGLTVGVVGDRIQVPVSALVSDDQVGFRQNINQLAIAPRWQWAGITAGNLMPQFSSYTLADATILGGGLDLKPKRWRLGFVSGRSRKAITPTTDYPVTPQFARNMTAGRIGYGDPTTNSLEVSI</sequence>
<proteinExistence type="predicted"/>
<evidence type="ECO:0000256" key="2">
    <source>
        <dbReference type="SAM" id="SignalP"/>
    </source>
</evidence>
<feature type="chain" id="PRO_5021966186" evidence="2">
    <location>
        <begin position="29"/>
        <end position="622"/>
    </location>
</feature>
<feature type="region of interest" description="Disordered" evidence="1">
    <location>
        <begin position="318"/>
        <end position="354"/>
    </location>
</feature>
<protein>
    <submittedName>
        <fullName evidence="3">Uncharacterized protein</fullName>
    </submittedName>
</protein>
<organism evidence="3 4">
    <name type="scientific">Eiseniibacteriota bacterium</name>
    <dbReference type="NCBI Taxonomy" id="2212470"/>
    <lineage>
        <taxon>Bacteria</taxon>
        <taxon>Candidatus Eiseniibacteriota</taxon>
    </lineage>
</organism>
<feature type="region of interest" description="Disordered" evidence="1">
    <location>
        <begin position="395"/>
        <end position="451"/>
    </location>
</feature>
<gene>
    <name evidence="3" type="ORF">E6K76_10150</name>
</gene>
<dbReference type="AlphaFoldDB" id="A0A538T1P9"/>
<name>A0A538T1P9_UNCEI</name>
<reference evidence="3 4" key="1">
    <citation type="journal article" date="2019" name="Nat. Microbiol.">
        <title>Mediterranean grassland soil C-N compound turnover is dependent on rainfall and depth, and is mediated by genomically divergent microorganisms.</title>
        <authorList>
            <person name="Diamond S."/>
            <person name="Andeer P.F."/>
            <person name="Li Z."/>
            <person name="Crits-Christoph A."/>
            <person name="Burstein D."/>
            <person name="Anantharaman K."/>
            <person name="Lane K.R."/>
            <person name="Thomas B.C."/>
            <person name="Pan C."/>
            <person name="Northen T.R."/>
            <person name="Banfield J.F."/>
        </authorList>
    </citation>
    <scope>NUCLEOTIDE SEQUENCE [LARGE SCALE GENOMIC DNA]</scope>
    <source>
        <strain evidence="3">WS_6</strain>
    </source>
</reference>
<keyword evidence="2" id="KW-0732">Signal</keyword>
<feature type="non-terminal residue" evidence="3">
    <location>
        <position position="622"/>
    </location>
</feature>
<feature type="compositionally biased region" description="Low complexity" evidence="1">
    <location>
        <begin position="416"/>
        <end position="430"/>
    </location>
</feature>
<dbReference type="EMBL" id="VBOW01000061">
    <property type="protein sequence ID" value="TMQ57558.1"/>
    <property type="molecule type" value="Genomic_DNA"/>
</dbReference>
<evidence type="ECO:0000256" key="1">
    <source>
        <dbReference type="SAM" id="MobiDB-lite"/>
    </source>
</evidence>
<evidence type="ECO:0000313" key="3">
    <source>
        <dbReference type="EMBL" id="TMQ57558.1"/>
    </source>
</evidence>
<accession>A0A538T1P9</accession>
<evidence type="ECO:0000313" key="4">
    <source>
        <dbReference type="Proteomes" id="UP000316852"/>
    </source>
</evidence>